<dbReference type="EMBL" id="PGGS01001024">
    <property type="protein sequence ID" value="PNH01074.1"/>
    <property type="molecule type" value="Genomic_DNA"/>
</dbReference>
<name>A0A2J7ZLD1_9CHLO</name>
<protein>
    <submittedName>
        <fullName evidence="1">Uncharacterized protein</fullName>
    </submittedName>
</protein>
<evidence type="ECO:0000313" key="2">
    <source>
        <dbReference type="Proteomes" id="UP000236333"/>
    </source>
</evidence>
<dbReference type="Proteomes" id="UP000236333">
    <property type="component" value="Unassembled WGS sequence"/>
</dbReference>
<evidence type="ECO:0000313" key="1">
    <source>
        <dbReference type="EMBL" id="PNH01074.1"/>
    </source>
</evidence>
<gene>
    <name evidence="1" type="ORF">TSOC_013061</name>
</gene>
<dbReference type="OrthoDB" id="428159at2759"/>
<dbReference type="AlphaFoldDB" id="A0A2J7ZLD1"/>
<proteinExistence type="predicted"/>
<accession>A0A2J7ZLD1</accession>
<organism evidence="1 2">
    <name type="scientific">Tetrabaena socialis</name>
    <dbReference type="NCBI Taxonomy" id="47790"/>
    <lineage>
        <taxon>Eukaryota</taxon>
        <taxon>Viridiplantae</taxon>
        <taxon>Chlorophyta</taxon>
        <taxon>core chlorophytes</taxon>
        <taxon>Chlorophyceae</taxon>
        <taxon>CS clade</taxon>
        <taxon>Chlamydomonadales</taxon>
        <taxon>Tetrabaenaceae</taxon>
        <taxon>Tetrabaena</taxon>
    </lineage>
</organism>
<reference evidence="1 2" key="1">
    <citation type="journal article" date="2017" name="Mol. Biol. Evol.">
        <title>The 4-celled Tetrabaena socialis nuclear genome reveals the essential components for genetic control of cell number at the origin of multicellularity in the volvocine lineage.</title>
        <authorList>
            <person name="Featherston J."/>
            <person name="Arakaki Y."/>
            <person name="Hanschen E.R."/>
            <person name="Ferris P.J."/>
            <person name="Michod R.E."/>
            <person name="Olson B.J.S.C."/>
            <person name="Nozaki H."/>
            <person name="Durand P.M."/>
        </authorList>
    </citation>
    <scope>NUCLEOTIDE SEQUENCE [LARGE SCALE GENOMIC DNA]</scope>
    <source>
        <strain evidence="1 2">NIES-571</strain>
    </source>
</reference>
<sequence>MAEVGGPAQDLPDTVLCREYRLVWAATGARAAGGRSAAIWRPVGPPGYSALGDVAVKGREPPPRPVRVYKDAPVLAAAAVNTSGSGDALASEGPRLAPPVGYTLIFRDGASLPLTLSAFDSAVWSGASSDNSYWRCCSVWPVDSAAGTFVAVKGEGRPAPHLVREPIY</sequence>
<comment type="caution">
    <text evidence="1">The sequence shown here is derived from an EMBL/GenBank/DDBJ whole genome shotgun (WGS) entry which is preliminary data.</text>
</comment>
<keyword evidence="2" id="KW-1185">Reference proteome</keyword>